<keyword evidence="5" id="KW-1185">Reference proteome</keyword>
<name>A0A1S3XR53_TOBAC</name>
<evidence type="ECO:0000256" key="3">
    <source>
        <dbReference type="ARBA" id="ARBA00023180"/>
    </source>
</evidence>
<gene>
    <name evidence="6" type="primary">LOC107767770</name>
</gene>
<evidence type="ECO:0000256" key="2">
    <source>
        <dbReference type="ARBA" id="ARBA00022840"/>
    </source>
</evidence>
<evidence type="ECO:0000313" key="5">
    <source>
        <dbReference type="Proteomes" id="UP000790787"/>
    </source>
</evidence>
<evidence type="ECO:0000259" key="4">
    <source>
        <dbReference type="Pfam" id="PF14380"/>
    </source>
</evidence>
<organism evidence="5 6">
    <name type="scientific">Nicotiana tabacum</name>
    <name type="common">Common tobacco</name>
    <dbReference type="NCBI Taxonomy" id="4097"/>
    <lineage>
        <taxon>Eukaryota</taxon>
        <taxon>Viridiplantae</taxon>
        <taxon>Streptophyta</taxon>
        <taxon>Embryophyta</taxon>
        <taxon>Tracheophyta</taxon>
        <taxon>Spermatophyta</taxon>
        <taxon>Magnoliopsida</taxon>
        <taxon>eudicotyledons</taxon>
        <taxon>Gunneridae</taxon>
        <taxon>Pentapetalae</taxon>
        <taxon>asterids</taxon>
        <taxon>lamiids</taxon>
        <taxon>Solanales</taxon>
        <taxon>Solanaceae</taxon>
        <taxon>Nicotianoideae</taxon>
        <taxon>Nicotianeae</taxon>
        <taxon>Nicotiana</taxon>
    </lineage>
</organism>
<dbReference type="Proteomes" id="UP000790787">
    <property type="component" value="Chromosome 24"/>
</dbReference>
<keyword evidence="1" id="KW-0547">Nucleotide-binding</keyword>
<dbReference type="AlphaFoldDB" id="A0A1S3XR53"/>
<keyword evidence="2" id="KW-0067">ATP-binding</keyword>
<dbReference type="PANTHER" id="PTHR46008">
    <property type="entry name" value="LEAF RUST 10 DISEASE-RESISTANCE LOCUS RECEPTOR-LIKE PROTEIN KINASE-LIKE 1.4"/>
    <property type="match status" value="1"/>
</dbReference>
<dbReference type="KEGG" id="nta:107767770"/>
<dbReference type="InterPro" id="IPR032872">
    <property type="entry name" value="WAK_assoc_C"/>
</dbReference>
<dbReference type="OMA" id="TEECANC"/>
<dbReference type="PANTHER" id="PTHR46008:SF9">
    <property type="entry name" value="LEAF RUST 10 DISEASE-RESISTANCE LOCUS RECEPTOR-LIKE PROTEIN KINASE-LIKE 1.1"/>
    <property type="match status" value="1"/>
</dbReference>
<dbReference type="Pfam" id="PF14380">
    <property type="entry name" value="WAK_assoc"/>
    <property type="match status" value="1"/>
</dbReference>
<evidence type="ECO:0000256" key="1">
    <source>
        <dbReference type="ARBA" id="ARBA00022741"/>
    </source>
</evidence>
<dbReference type="OrthoDB" id="4062651at2759"/>
<evidence type="ECO:0000313" key="6">
    <source>
        <dbReference type="RefSeq" id="XP_016442350.1"/>
    </source>
</evidence>
<reference evidence="5" key="1">
    <citation type="journal article" date="2014" name="Nat. Commun.">
        <title>The tobacco genome sequence and its comparison with those of tomato and potato.</title>
        <authorList>
            <person name="Sierro N."/>
            <person name="Battey J.N."/>
            <person name="Ouadi S."/>
            <person name="Bakaher N."/>
            <person name="Bovet L."/>
            <person name="Willig A."/>
            <person name="Goepfert S."/>
            <person name="Peitsch M.C."/>
            <person name="Ivanov N.V."/>
        </authorList>
    </citation>
    <scope>NUCLEOTIDE SEQUENCE [LARGE SCALE GENOMIC DNA]</scope>
</reference>
<dbReference type="GeneID" id="107767770"/>
<reference evidence="6" key="2">
    <citation type="submission" date="2025-08" db="UniProtKB">
        <authorList>
            <consortium name="RefSeq"/>
        </authorList>
    </citation>
    <scope>IDENTIFICATION</scope>
</reference>
<proteinExistence type="predicted"/>
<keyword evidence="3" id="KW-0325">Glycoprotein</keyword>
<sequence length="265" mass="30141">MELVSWFFISIFFHFWCFDSAQGQNTSSSSCTKKFQCGNLGNLSFPFYKSTQLDCGLCKVDCEAPPNPIIELDGVKYQALEKQEFFIKIKDIILGNLLQNKSCQSFDRNLSLPISPSITYRVNPFLTLFKCNNSQKIHEDVFNSTSYQSYNSCESFILYYNQTINYFHGFPLPTGCSFVQLPKSSSSEAESNVLFDLLTDEVTLGWTVSDECNQCYYRGGKCQTDNTTDKFLCYNTKVAGNIKMKVIVAGTYLYHLSTIFLLSIT</sequence>
<protein>
    <recommendedName>
        <fullName evidence="4">Wall-associated receptor kinase C-terminal domain-containing protein</fullName>
    </recommendedName>
</protein>
<accession>A0A1S3XR53</accession>
<dbReference type="PaxDb" id="4097-A0A1S3XR53"/>
<dbReference type="RefSeq" id="XP_016442350.1">
    <property type="nucleotide sequence ID" value="XM_016586864.1"/>
</dbReference>
<dbReference type="GO" id="GO:0005524">
    <property type="term" value="F:ATP binding"/>
    <property type="evidence" value="ECO:0007669"/>
    <property type="project" value="UniProtKB-KW"/>
</dbReference>